<dbReference type="Pfam" id="PF13385">
    <property type="entry name" value="Laminin_G_3"/>
    <property type="match status" value="2"/>
</dbReference>
<dbReference type="Gene3D" id="2.80.10.50">
    <property type="match status" value="1"/>
</dbReference>
<dbReference type="InterPro" id="IPR036116">
    <property type="entry name" value="FN3_sf"/>
</dbReference>
<keyword evidence="11" id="KW-0119">Carbohydrate metabolism</keyword>
<proteinExistence type="predicted"/>
<evidence type="ECO:0000256" key="7">
    <source>
        <dbReference type="ARBA" id="ARBA00023136"/>
    </source>
</evidence>
<dbReference type="Gene3D" id="2.60.120.200">
    <property type="match status" value="2"/>
</dbReference>
<keyword evidence="4" id="KW-0732">Signal</keyword>
<keyword evidence="8" id="KW-1015">Disulfide bond</keyword>
<dbReference type="SUPFAM" id="SSF49899">
    <property type="entry name" value="Concanavalin A-like lectins/glucanases"/>
    <property type="match status" value="2"/>
</dbReference>
<evidence type="ECO:0000256" key="3">
    <source>
        <dbReference type="ARBA" id="ARBA00022692"/>
    </source>
</evidence>
<dbReference type="InterPro" id="IPR006311">
    <property type="entry name" value="TAT_signal"/>
</dbReference>
<dbReference type="InterPro" id="IPR013320">
    <property type="entry name" value="ConA-like_dom_sf"/>
</dbReference>
<dbReference type="CDD" id="cd00063">
    <property type="entry name" value="FN3"/>
    <property type="match status" value="1"/>
</dbReference>
<sequence>MKNNDVSRTVVQGSLRGAPPGRRRVVGRVAGLTVAALVATALVAPAAGAVESAAPAAAPAAVAPDAPVAAAATPADATVPVTADPLPTTQIDGIVWAQTIVGGRAYAGGQFTSARPAGAAAGTGETPRANILRYDVETGVLDASWNPGTNGRVLAISSSPDGKRLFVAGAFTEIAGQTRYRLAAFDTATGALVSSWNPGTNSTVYDIKATNSTVYITGEFSNVNNTARARIAALDASTGALLGFAPELAGGYGGRAIEISPDGAKVVVAGSFTSTNGSTNPGRGMAALDATTGTVLPWAVNSVIRNGGDNAAIYSLASDGDSVYGSGYDYGGSKTEDDFEGSFRASWSDGSLVWMEDCHGDTYSVYPAGDSVYVATHAHYCGNIGEFPQTDPWTVNHSLAFAKEPSDRKITPDVWGYRSFTGQTAGKLLHWYPTWSTGSASGISQAGWDITANDKYVVYGGEFTRVAGARQQGLVRFARRDVAPTKIGPTIQGGQYTISTRSLVSGSVRISWPANIDQDNAELTYELYRRGTTAPISTQKASSTYWVRPTMGYTDSGLAPGSTVEYRVKVIDGDGNSTVSNWTPVTIAAQGSSTAYNDSVLGDSPVSYWPMGEASGSSATDWASLSDLALTNGTTRGVDGKDVPPTAKATRFSGANGVSGSTPTATTGPQRFSVEAWFRTTSTSGGKIVGFGSSKTGTSSSYDRHIYMNNSGRLTFGVYPGTVREITTAGSYNDGAWHHVVGTLDGSGMTFWVDGIKAGQRSDTTSAQSYSGYWRVGGDSQSGWPSSGSSNFFNGTISDVAVYDRALTRGEVSDHWTASGRPAAGATAPQDAYGQAVYSLEPTLYWRLGESSGSVAKDSGPDASDGSYSGPVTKSQTGALTGVTDTAVRFQPTKNVFGTWNGGLVASQRSYANPTVYSVETWFKTDTTTGGKLIGFGSSRTGTSSNYDRHVYMSADGKVKFGTYDGAQQVLSTTGSYRDNAWHHVVATQSSAGMRLYLDGELVGSNDKAVPENNTGYWRLGGDNGWEGDTYWKGYLDEAAVYPVALTPAQVKQHFQLGSGTTPNVPPQAVVTAQADGLTVSVDGSGSSDPDGTLTGYAWDFGDGATGTGATATHTYDAPGTYTITLDVTDDRGATATSTTSVQVLAPNVTPQAAFTASATDLTVAVDGSSSSDPDGTIASYAWSFGDGATAEGATASHTYAQAGTYAVTLTVTDDRGGTSSVSHDVVATAPAENVVVRDTFDRAVTSGWGTTTSGAAWSALGGAAAFSVADSAGTLTMSPSWTREARLAGVSESRARTETTFWSDVASVGGTTSVTLVGRQVGTSTYSARVRLEPNGLMRLYLLRDETLLGNQLLPATYAPGTRYTVSISAVGTSPTTLSAKVWPTAAGPAQAWHLEATDTTAALQSPGTVSIKVAVSSASTNPTTRVSFDDVKVVREP</sequence>
<keyword evidence="5" id="KW-0677">Repeat</keyword>
<dbReference type="SUPFAM" id="SSF49299">
    <property type="entry name" value="PKD domain"/>
    <property type="match status" value="2"/>
</dbReference>
<keyword evidence="11" id="KW-0624">Polysaccharide degradation</keyword>
<feature type="compositionally biased region" description="Polar residues" evidence="12">
    <location>
        <begin position="656"/>
        <end position="666"/>
    </location>
</feature>
<reference evidence="17" key="1">
    <citation type="submission" date="2017-01" db="EMBL/GenBank/DDBJ databases">
        <authorList>
            <person name="Varghese N."/>
            <person name="Submissions S."/>
        </authorList>
    </citation>
    <scope>NUCLEOTIDE SEQUENCE [LARGE SCALE GENOMIC DNA]</scope>
    <source>
        <strain evidence="17">3bp</strain>
    </source>
</reference>
<keyword evidence="17" id="KW-1185">Reference proteome</keyword>
<dbReference type="SUPFAM" id="SSF49265">
    <property type="entry name" value="Fibronectin type III"/>
    <property type="match status" value="1"/>
</dbReference>
<evidence type="ECO:0000256" key="4">
    <source>
        <dbReference type="ARBA" id="ARBA00022729"/>
    </source>
</evidence>
<keyword evidence="7 13" id="KW-0472">Membrane</keyword>
<keyword evidence="3 13" id="KW-0812">Transmembrane</keyword>
<dbReference type="GO" id="GO:0042995">
    <property type="term" value="C:cell projection"/>
    <property type="evidence" value="ECO:0007669"/>
    <property type="project" value="UniProtKB-SubCell"/>
</dbReference>
<organism evidence="16 17">
    <name type="scientific">Cellulosimicrobium aquatile</name>
    <dbReference type="NCBI Taxonomy" id="1612203"/>
    <lineage>
        <taxon>Bacteria</taxon>
        <taxon>Bacillati</taxon>
        <taxon>Actinomycetota</taxon>
        <taxon>Actinomycetes</taxon>
        <taxon>Micrococcales</taxon>
        <taxon>Promicromonosporaceae</taxon>
        <taxon>Cellulosimicrobium</taxon>
    </lineage>
</organism>
<feature type="domain" description="Fibronectin type-III" evidence="15">
    <location>
        <begin position="492"/>
        <end position="591"/>
    </location>
</feature>
<dbReference type="SMART" id="SM00560">
    <property type="entry name" value="LamGL"/>
    <property type="match status" value="2"/>
</dbReference>
<dbReference type="PANTHER" id="PTHR46730:SF1">
    <property type="entry name" value="PLAT DOMAIN-CONTAINING PROTEIN"/>
    <property type="match status" value="1"/>
</dbReference>
<evidence type="ECO:0000256" key="2">
    <source>
        <dbReference type="ARBA" id="ARBA00004316"/>
    </source>
</evidence>
<keyword evidence="6 13" id="KW-1133">Transmembrane helix</keyword>
<evidence type="ECO:0000259" key="15">
    <source>
        <dbReference type="PROSITE" id="PS50853"/>
    </source>
</evidence>
<dbReference type="Gene3D" id="2.60.40.10">
    <property type="entry name" value="Immunoglobulins"/>
    <property type="match status" value="3"/>
</dbReference>
<dbReference type="InterPro" id="IPR000601">
    <property type="entry name" value="PKD_dom"/>
</dbReference>
<dbReference type="PROSITE" id="PS50093">
    <property type="entry name" value="PKD"/>
    <property type="match status" value="2"/>
</dbReference>
<evidence type="ECO:0000256" key="5">
    <source>
        <dbReference type="ARBA" id="ARBA00022737"/>
    </source>
</evidence>
<evidence type="ECO:0000256" key="13">
    <source>
        <dbReference type="SAM" id="Phobius"/>
    </source>
</evidence>
<evidence type="ECO:0000256" key="6">
    <source>
        <dbReference type="ARBA" id="ARBA00022989"/>
    </source>
</evidence>
<feature type="domain" description="PKD" evidence="14">
    <location>
        <begin position="1147"/>
        <end position="1235"/>
    </location>
</feature>
<dbReference type="GO" id="GO:0016798">
    <property type="term" value="F:hydrolase activity, acting on glycosyl bonds"/>
    <property type="evidence" value="ECO:0007669"/>
    <property type="project" value="UniProtKB-KW"/>
</dbReference>
<name>A0A1N6VAT2_9MICO</name>
<dbReference type="Proteomes" id="UP000186235">
    <property type="component" value="Unassembled WGS sequence"/>
</dbReference>
<feature type="domain" description="PKD" evidence="14">
    <location>
        <begin position="1063"/>
        <end position="1149"/>
    </location>
</feature>
<dbReference type="SUPFAM" id="SSF63825">
    <property type="entry name" value="YWTD domain"/>
    <property type="match status" value="1"/>
</dbReference>
<evidence type="ECO:0000256" key="11">
    <source>
        <dbReference type="ARBA" id="ARBA00023326"/>
    </source>
</evidence>
<evidence type="ECO:0000256" key="8">
    <source>
        <dbReference type="ARBA" id="ARBA00023157"/>
    </source>
</evidence>
<dbReference type="GO" id="GO:0005261">
    <property type="term" value="F:monoatomic cation channel activity"/>
    <property type="evidence" value="ECO:0007669"/>
    <property type="project" value="TreeGrafter"/>
</dbReference>
<protein>
    <submittedName>
        <fullName evidence="16">PKD domain-containing protein</fullName>
    </submittedName>
</protein>
<dbReference type="SMART" id="SM00282">
    <property type="entry name" value="LamG"/>
    <property type="match status" value="2"/>
</dbReference>
<evidence type="ECO:0000259" key="14">
    <source>
        <dbReference type="PROSITE" id="PS50093"/>
    </source>
</evidence>
<evidence type="ECO:0000313" key="16">
    <source>
        <dbReference type="EMBL" id="SIQ74829.1"/>
    </source>
</evidence>
<feature type="compositionally biased region" description="Polar residues" evidence="12">
    <location>
        <begin position="866"/>
        <end position="876"/>
    </location>
</feature>
<dbReference type="CDD" id="cd00110">
    <property type="entry name" value="LamG"/>
    <property type="match status" value="1"/>
</dbReference>
<feature type="region of interest" description="Disordered" evidence="12">
    <location>
        <begin position="853"/>
        <end position="876"/>
    </location>
</feature>
<dbReference type="InterPro" id="IPR013783">
    <property type="entry name" value="Ig-like_fold"/>
</dbReference>
<dbReference type="InterPro" id="IPR001791">
    <property type="entry name" value="Laminin_G"/>
</dbReference>
<evidence type="ECO:0000256" key="10">
    <source>
        <dbReference type="ARBA" id="ARBA00023295"/>
    </source>
</evidence>
<dbReference type="PROSITE" id="PS51318">
    <property type="entry name" value="TAT"/>
    <property type="match status" value="1"/>
</dbReference>
<dbReference type="InterPro" id="IPR006558">
    <property type="entry name" value="LamG-like"/>
</dbReference>
<dbReference type="SMART" id="SM00089">
    <property type="entry name" value="PKD"/>
    <property type="match status" value="2"/>
</dbReference>
<keyword evidence="9" id="KW-0966">Cell projection</keyword>
<gene>
    <name evidence="16" type="ORF">SAMN05518682_3522</name>
</gene>
<feature type="region of interest" description="Disordered" evidence="12">
    <location>
        <begin position="636"/>
        <end position="666"/>
    </location>
</feature>
<dbReference type="PROSITE" id="PS50853">
    <property type="entry name" value="FN3"/>
    <property type="match status" value="1"/>
</dbReference>
<dbReference type="RefSeq" id="WP_143311193.1">
    <property type="nucleotide sequence ID" value="NZ_FTMI01000007.1"/>
</dbReference>
<evidence type="ECO:0000313" key="17">
    <source>
        <dbReference type="Proteomes" id="UP000186235"/>
    </source>
</evidence>
<dbReference type="GO" id="GO:0005886">
    <property type="term" value="C:plasma membrane"/>
    <property type="evidence" value="ECO:0007669"/>
    <property type="project" value="TreeGrafter"/>
</dbReference>
<comment type="subcellular location">
    <subcellularLocation>
        <location evidence="2">Cell projection</location>
    </subcellularLocation>
    <subcellularLocation>
        <location evidence="1">Membrane</location>
        <topology evidence="1">Multi-pass membrane protein</topology>
    </subcellularLocation>
</comment>
<evidence type="ECO:0000256" key="9">
    <source>
        <dbReference type="ARBA" id="ARBA00023273"/>
    </source>
</evidence>
<dbReference type="EMBL" id="FTMI01000007">
    <property type="protein sequence ID" value="SIQ74829.1"/>
    <property type="molecule type" value="Genomic_DNA"/>
</dbReference>
<accession>A0A1N6VAT2</accession>
<dbReference type="Pfam" id="PF18911">
    <property type="entry name" value="PKD_4"/>
    <property type="match status" value="2"/>
</dbReference>
<dbReference type="CDD" id="cd00146">
    <property type="entry name" value="PKD"/>
    <property type="match status" value="2"/>
</dbReference>
<dbReference type="InterPro" id="IPR003961">
    <property type="entry name" value="FN3_dom"/>
</dbReference>
<evidence type="ECO:0000256" key="12">
    <source>
        <dbReference type="SAM" id="MobiDB-lite"/>
    </source>
</evidence>
<dbReference type="GO" id="GO:0000272">
    <property type="term" value="P:polysaccharide catabolic process"/>
    <property type="evidence" value="ECO:0007669"/>
    <property type="project" value="UniProtKB-KW"/>
</dbReference>
<dbReference type="InterPro" id="IPR022409">
    <property type="entry name" value="PKD/Chitinase_dom"/>
</dbReference>
<keyword evidence="10" id="KW-0326">Glycosidase</keyword>
<feature type="transmembrane region" description="Helical" evidence="13">
    <location>
        <begin position="25"/>
        <end position="47"/>
    </location>
</feature>
<dbReference type="PANTHER" id="PTHR46730">
    <property type="entry name" value="POLYCYSTIN-1"/>
    <property type="match status" value="1"/>
</dbReference>
<keyword evidence="10" id="KW-0378">Hydrolase</keyword>
<dbReference type="InterPro" id="IPR035986">
    <property type="entry name" value="PKD_dom_sf"/>
</dbReference>
<dbReference type="GO" id="GO:0006816">
    <property type="term" value="P:calcium ion transport"/>
    <property type="evidence" value="ECO:0007669"/>
    <property type="project" value="TreeGrafter"/>
</dbReference>
<evidence type="ECO:0000256" key="1">
    <source>
        <dbReference type="ARBA" id="ARBA00004141"/>
    </source>
</evidence>